<organism evidence="1 2">
    <name type="scientific">Candidatus Cerribacteria bacterium 'Amazon FNV 2010 28 9'</name>
    <dbReference type="NCBI Taxonomy" id="2081795"/>
    <lineage>
        <taxon>Bacteria</taxon>
        <taxon>Candidatus Cerribacteria</taxon>
    </lineage>
</organism>
<protein>
    <submittedName>
        <fullName evidence="1">Uncharacterized protein</fullName>
    </submittedName>
</protein>
<gene>
    <name evidence="1" type="ORF">C5B42_02530</name>
</gene>
<name>A0A317JP04_9BACT</name>
<evidence type="ECO:0000313" key="2">
    <source>
        <dbReference type="Proteomes" id="UP000246104"/>
    </source>
</evidence>
<proteinExistence type="predicted"/>
<dbReference type="AlphaFoldDB" id="A0A317JP04"/>
<evidence type="ECO:0000313" key="1">
    <source>
        <dbReference type="EMBL" id="PWU23567.1"/>
    </source>
</evidence>
<comment type="caution">
    <text evidence="1">The sequence shown here is derived from an EMBL/GenBank/DDBJ whole genome shotgun (WGS) entry which is preliminary data.</text>
</comment>
<sequence length="93" mass="10700">MIELGKTDQVQGAKLEKLHLGAPLESFRRMPEVPDDKCIVCGYNRGLGEQLYICQSFDDMMTLYQGYKQGFALSIQWYTMPKPTVIMFIETKD</sequence>
<accession>A0A317JP04</accession>
<dbReference type="Proteomes" id="UP000246104">
    <property type="component" value="Unassembled WGS sequence"/>
</dbReference>
<reference evidence="1 2" key="1">
    <citation type="submission" date="2018-02" db="EMBL/GenBank/DDBJ databases">
        <title>Genomic Reconstructions from Amazon Rainforest and Pasture Soil Reveal Novel Insights into the Physiology of Candidate Phyla in Tropical Sites.</title>
        <authorList>
            <person name="Kroeger M.E."/>
            <person name="Delmont T."/>
            <person name="Eren A.M."/>
            <person name="Guo J."/>
            <person name="Meyer K.M."/>
            <person name="Khan K."/>
            <person name="Rodrigues J.L.M."/>
            <person name="Bohannan B.J.M."/>
            <person name="Tringe S."/>
            <person name="Borges C.D."/>
            <person name="Tiedje J."/>
            <person name="Tsai S.M."/>
            <person name="Nusslein K."/>
        </authorList>
    </citation>
    <scope>NUCLEOTIDE SEQUENCE [LARGE SCALE GENOMIC DNA]</scope>
    <source>
        <strain evidence="1">Amazon FNV 2010 28 9</strain>
    </source>
</reference>
<dbReference type="EMBL" id="PSRQ01000030">
    <property type="protein sequence ID" value="PWU23567.1"/>
    <property type="molecule type" value="Genomic_DNA"/>
</dbReference>